<accession>A0AAE9DIQ7</accession>
<gene>
    <name evidence="2" type="ORF">L3Y34_017260</name>
</gene>
<name>A0AAE9DIQ7_CAEBR</name>
<keyword evidence="1" id="KW-0472">Membrane</keyword>
<feature type="transmembrane region" description="Helical" evidence="1">
    <location>
        <begin position="12"/>
        <end position="30"/>
    </location>
</feature>
<dbReference type="EMBL" id="CP090892">
    <property type="protein sequence ID" value="ULU04362.1"/>
    <property type="molecule type" value="Genomic_DNA"/>
</dbReference>
<keyword evidence="1" id="KW-0812">Transmembrane</keyword>
<dbReference type="AlphaFoldDB" id="A0AAE9DIQ7"/>
<proteinExistence type="predicted"/>
<evidence type="ECO:0000256" key="1">
    <source>
        <dbReference type="SAM" id="Phobius"/>
    </source>
</evidence>
<evidence type="ECO:0000313" key="3">
    <source>
        <dbReference type="Proteomes" id="UP000827892"/>
    </source>
</evidence>
<feature type="transmembrane region" description="Helical" evidence="1">
    <location>
        <begin position="42"/>
        <end position="61"/>
    </location>
</feature>
<organism evidence="2 3">
    <name type="scientific">Caenorhabditis briggsae</name>
    <dbReference type="NCBI Taxonomy" id="6238"/>
    <lineage>
        <taxon>Eukaryota</taxon>
        <taxon>Metazoa</taxon>
        <taxon>Ecdysozoa</taxon>
        <taxon>Nematoda</taxon>
        <taxon>Chromadorea</taxon>
        <taxon>Rhabditida</taxon>
        <taxon>Rhabditina</taxon>
        <taxon>Rhabditomorpha</taxon>
        <taxon>Rhabditoidea</taxon>
        <taxon>Rhabditidae</taxon>
        <taxon>Peloderinae</taxon>
        <taxon>Caenorhabditis</taxon>
    </lineage>
</organism>
<evidence type="ECO:0000313" key="2">
    <source>
        <dbReference type="EMBL" id="ULU04362.1"/>
    </source>
</evidence>
<sequence length="87" mass="9408">MMEQRTNVMDHSLFTAWVHELSGFGSAVLLETVGFLPRVNLLHLLGSVVGGVADVAIGGGVEERSKTSRSRLEAIREDVTNLVDTDV</sequence>
<protein>
    <submittedName>
        <fullName evidence="2">Uncharacterized protein</fullName>
    </submittedName>
</protein>
<keyword evidence="1" id="KW-1133">Transmembrane helix</keyword>
<dbReference type="Proteomes" id="UP000827892">
    <property type="component" value="Chromosome II"/>
</dbReference>
<reference evidence="2 3" key="1">
    <citation type="submission" date="2022-05" db="EMBL/GenBank/DDBJ databases">
        <title>Chromosome-level reference genomes for two strains of Caenorhabditis briggsae: an improved platform for comparative genomics.</title>
        <authorList>
            <person name="Stevens L."/>
            <person name="Andersen E.C."/>
        </authorList>
    </citation>
    <scope>NUCLEOTIDE SEQUENCE [LARGE SCALE GENOMIC DNA]</scope>
    <source>
        <strain evidence="2">QX1410_ONT</strain>
        <tissue evidence="2">Whole-organism</tissue>
    </source>
</reference>